<dbReference type="Gene3D" id="1.10.287.1490">
    <property type="match status" value="1"/>
</dbReference>
<dbReference type="Proteomes" id="UP000314294">
    <property type="component" value="Unassembled WGS sequence"/>
</dbReference>
<feature type="region of interest" description="Disordered" evidence="1">
    <location>
        <begin position="1104"/>
        <end position="1131"/>
    </location>
</feature>
<dbReference type="Gene3D" id="2.60.40.2440">
    <property type="entry name" value="Carbohydrate binding type-21 domain"/>
    <property type="match status" value="1"/>
</dbReference>
<dbReference type="GO" id="GO:0005979">
    <property type="term" value="P:regulation of glycogen biosynthetic process"/>
    <property type="evidence" value="ECO:0007669"/>
    <property type="project" value="TreeGrafter"/>
</dbReference>
<evidence type="ECO:0000259" key="3">
    <source>
        <dbReference type="PROSITE" id="PS51159"/>
    </source>
</evidence>
<feature type="region of interest" description="Disordered" evidence="1">
    <location>
        <begin position="534"/>
        <end position="557"/>
    </location>
</feature>
<feature type="region of interest" description="Disordered" evidence="1">
    <location>
        <begin position="271"/>
        <end position="393"/>
    </location>
</feature>
<feature type="compositionally biased region" description="Low complexity" evidence="1">
    <location>
        <begin position="381"/>
        <end position="392"/>
    </location>
</feature>
<evidence type="ECO:0000256" key="2">
    <source>
        <dbReference type="SAM" id="Phobius"/>
    </source>
</evidence>
<proteinExistence type="predicted"/>
<dbReference type="CDD" id="cd22255">
    <property type="entry name" value="PBD_PPP1R3A"/>
    <property type="match status" value="1"/>
</dbReference>
<feature type="compositionally biased region" description="Acidic residues" evidence="1">
    <location>
        <begin position="25"/>
        <end position="35"/>
    </location>
</feature>
<feature type="region of interest" description="Disordered" evidence="1">
    <location>
        <begin position="1143"/>
        <end position="1215"/>
    </location>
</feature>
<feature type="compositionally biased region" description="Basic and acidic residues" evidence="1">
    <location>
        <begin position="312"/>
        <end position="325"/>
    </location>
</feature>
<feature type="region of interest" description="Disordered" evidence="1">
    <location>
        <begin position="1"/>
        <end position="70"/>
    </location>
</feature>
<feature type="compositionally biased region" description="Low complexity" evidence="1">
    <location>
        <begin position="474"/>
        <end position="487"/>
    </location>
</feature>
<feature type="compositionally biased region" description="Polar residues" evidence="1">
    <location>
        <begin position="540"/>
        <end position="557"/>
    </location>
</feature>
<dbReference type="GO" id="GO:2001069">
    <property type="term" value="F:glycogen binding"/>
    <property type="evidence" value="ECO:0007669"/>
    <property type="project" value="TreeGrafter"/>
</dbReference>
<feature type="compositionally biased region" description="Acidic residues" evidence="1">
    <location>
        <begin position="977"/>
        <end position="1009"/>
    </location>
</feature>
<dbReference type="EMBL" id="SRLO01000204">
    <property type="protein sequence ID" value="TNN67404.1"/>
    <property type="molecule type" value="Genomic_DNA"/>
</dbReference>
<dbReference type="InterPro" id="IPR005036">
    <property type="entry name" value="CBM21_dom"/>
</dbReference>
<dbReference type="InterPro" id="IPR038175">
    <property type="entry name" value="CBM21_dom_sf"/>
</dbReference>
<name>A0A4Z2HQZ1_9TELE</name>
<reference evidence="4 5" key="1">
    <citation type="submission" date="2019-03" db="EMBL/GenBank/DDBJ databases">
        <title>First draft genome of Liparis tanakae, snailfish: a comprehensive survey of snailfish specific genes.</title>
        <authorList>
            <person name="Kim W."/>
            <person name="Song I."/>
            <person name="Jeong J.-H."/>
            <person name="Kim D."/>
            <person name="Kim S."/>
            <person name="Ryu S."/>
            <person name="Song J.Y."/>
            <person name="Lee S.K."/>
        </authorList>
    </citation>
    <scope>NUCLEOTIDE SEQUENCE [LARGE SCALE GENOMIC DNA]</scope>
    <source>
        <tissue evidence="4">Muscle</tissue>
    </source>
</reference>
<dbReference type="PANTHER" id="PTHR12307:SF2">
    <property type="entry name" value="PROTEIN PHOSPHATASE 1 REGULATORY SUBUNIT 3A"/>
    <property type="match status" value="1"/>
</dbReference>
<feature type="region of interest" description="Disordered" evidence="1">
    <location>
        <begin position="841"/>
        <end position="880"/>
    </location>
</feature>
<feature type="transmembrane region" description="Helical" evidence="2">
    <location>
        <begin position="1433"/>
        <end position="1466"/>
    </location>
</feature>
<dbReference type="PANTHER" id="PTHR12307">
    <property type="entry name" value="PROTEIN PHOSPHATASE 1 REGULATORY SUBUNIT"/>
    <property type="match status" value="1"/>
</dbReference>
<dbReference type="GO" id="GO:0000164">
    <property type="term" value="C:protein phosphatase type 1 complex"/>
    <property type="evidence" value="ECO:0007669"/>
    <property type="project" value="TreeGrafter"/>
</dbReference>
<evidence type="ECO:0000313" key="5">
    <source>
        <dbReference type="Proteomes" id="UP000314294"/>
    </source>
</evidence>
<feature type="compositionally biased region" description="Acidic residues" evidence="1">
    <location>
        <begin position="941"/>
        <end position="954"/>
    </location>
</feature>
<gene>
    <name evidence="4" type="primary">Ppp1r3a</name>
    <name evidence="4" type="ORF">EYF80_022349</name>
</gene>
<protein>
    <submittedName>
        <fullName evidence="4">Protein phosphatase 1 regulatory subunit 3A</fullName>
    </submittedName>
</protein>
<evidence type="ECO:0000313" key="4">
    <source>
        <dbReference type="EMBL" id="TNN67404.1"/>
    </source>
</evidence>
<sequence length="1483" mass="163495">MESVARPPGPSGACNLLGVPGLDPLEADDDDECEVEIGGIRPKSSPRPRRRSDDSDEDWSPEPPASGSRRVSFADAKGLSLVCVKQFDTWDVPQLPDCDCLEGAGVDAEFYFLSPLTFSLPSSTEELFARVREQRMELETVELLPGTTTLRGVIRVLNVSFDKAVYVRTSLDAWCSHFDLLAEYVPGSSDRLTDRFSFKLTLVPPFGEQGARVDFCLRYETPVGTFWANNNDRNYVVFCHRRVKERTGMSGKERVSKKSCLRTVSRRSSVVEKISAPEASSQKNTSTDVSEHGEIADTVKKEQISNGQSGTSKEDRQKLMDENRRNCSQRIGRKAARMARVRDYFSQRNGGPDDTERDESPPEANQAAREETAEPKHSDVPSSPEESSISESCRFVSETLETCGEPLAEVPVSINLADWATSTGGDRAPVIPDGPSNDEPASAECQNINESVPEAEESGRKGGASCECAAQPADSDTSGGSSGGPDSQNNSFSFGTVVAPLYHQAFGMVGNKSDWRNPVQATLHAGDLSYRHTERRHTRCSVTSDASGSSNGEVQERVNQSLESNHDYLLSNSLPIEKEETGLSVYDISDHVETPDPDEIIQSDHRQTNPSEFPKAILGDAVAHPHAASVFNTDLLSPHKPAESVRLQGEAQEDNPTPDPKLPERTCTQTEAHGDETLTDSETRKVESSFTSRRDADDCELVRESKKEDGVCEKATISTTVEAAVSEEGNTFEALRHLNPKHVDNSATEETEMICVSSCDIVEEEDVATPTNNVEEGNKVASNSPKEETKHVAEEEIIGEEAGDMFVELGDVERREIEAVEKQGDSCLADTADVNWEMMVEEEEKSTSTDEEESEARRSQPVGRDEGRLEDAEALESKEVGKKDKMVWEIKAERGKKNEEEDGDVSEGRLKIGEEIGEIMAGKDREEVAKVLQYVHAANEAGEENLAEDIEEEEREKQKESELEEENPAAEIHEVDIENTDVQNEEDVEDDDDTEIDLGDDDEAGVEWEDQVHVEEENPDYEQEECFGESDILDAESEIVDAESDIEDAESEIVDAGSEIVDSESETVDAESEIEDEGSEIEDEKSKIVDAGSEIVDAESEIEGEASEIVDEESETVDAESEIEGEESEIADAESEIIDLESETVDAESEIEDEESKIVDAESEIEDEGSEIEDEESEIVDAESEIEDEESEIVDEESETVDAESEIEGEESEIVDAESEIVDAESESMTVEDGRNKAGCFEVRSDITQNKVREALSALDKRVIYRENGHIPNEMHLYEEEDFQSEEIVPRELPKVPGDGGSLVFAYEPENDSASAESDSDDEVELYMHCLRAVHLGGAQQAQTDRNKDTASGEGKSRPSGGRGKLLTTPMPSISESQDEEHFPGHLLDTPENMGTADVQPTAAASNGRESTESDVSWWKETFSCSNISQTLLYAILLVVFLVVAHRYDFLACFGLYLISVVCLYCQGERQPKQPRKQHDRLN</sequence>
<organism evidence="4 5">
    <name type="scientific">Liparis tanakae</name>
    <name type="common">Tanaka's snailfish</name>
    <dbReference type="NCBI Taxonomy" id="230148"/>
    <lineage>
        <taxon>Eukaryota</taxon>
        <taxon>Metazoa</taxon>
        <taxon>Chordata</taxon>
        <taxon>Craniata</taxon>
        <taxon>Vertebrata</taxon>
        <taxon>Euteleostomi</taxon>
        <taxon>Actinopterygii</taxon>
        <taxon>Neopterygii</taxon>
        <taxon>Teleostei</taxon>
        <taxon>Neoteleostei</taxon>
        <taxon>Acanthomorphata</taxon>
        <taxon>Eupercaria</taxon>
        <taxon>Perciformes</taxon>
        <taxon>Cottioidei</taxon>
        <taxon>Cottales</taxon>
        <taxon>Liparidae</taxon>
        <taxon>Liparis</taxon>
    </lineage>
</organism>
<keyword evidence="2" id="KW-0812">Transmembrane</keyword>
<feature type="compositionally biased region" description="Polar residues" evidence="1">
    <location>
        <begin position="278"/>
        <end position="288"/>
    </location>
</feature>
<feature type="compositionally biased region" description="Basic and acidic residues" evidence="1">
    <location>
        <begin position="1345"/>
        <end position="1357"/>
    </location>
</feature>
<feature type="compositionally biased region" description="Basic and acidic residues" evidence="1">
    <location>
        <begin position="672"/>
        <end position="691"/>
    </location>
</feature>
<dbReference type="PROSITE" id="PS51159">
    <property type="entry name" value="CBM21"/>
    <property type="match status" value="1"/>
</dbReference>
<dbReference type="InterPro" id="IPR050782">
    <property type="entry name" value="PP1_regulatory_subunit_3"/>
</dbReference>
<feature type="compositionally biased region" description="Acidic residues" evidence="1">
    <location>
        <begin position="841"/>
        <end position="854"/>
    </location>
</feature>
<evidence type="ECO:0000256" key="1">
    <source>
        <dbReference type="SAM" id="MobiDB-lite"/>
    </source>
</evidence>
<keyword evidence="5" id="KW-1185">Reference proteome</keyword>
<accession>A0A4Z2HQZ1</accession>
<feature type="compositionally biased region" description="Acidic residues" evidence="1">
    <location>
        <begin position="1017"/>
        <end position="1053"/>
    </location>
</feature>
<feature type="compositionally biased region" description="Basic and acidic residues" evidence="1">
    <location>
        <begin position="855"/>
        <end position="880"/>
    </location>
</feature>
<feature type="compositionally biased region" description="Basic and acidic residues" evidence="1">
    <location>
        <begin position="289"/>
        <end position="303"/>
    </location>
</feature>
<feature type="compositionally biased region" description="Basic and acidic residues" evidence="1">
    <location>
        <begin position="368"/>
        <end position="379"/>
    </location>
</feature>
<comment type="caution">
    <text evidence="4">The sequence shown here is derived from an EMBL/GenBank/DDBJ whole genome shotgun (WGS) entry which is preliminary data.</text>
</comment>
<dbReference type="OrthoDB" id="1881at2759"/>
<feature type="region of interest" description="Disordered" evidence="1">
    <location>
        <begin position="1338"/>
        <end position="1384"/>
    </location>
</feature>
<feature type="domain" description="CBM21" evidence="3">
    <location>
        <begin position="130"/>
        <end position="238"/>
    </location>
</feature>
<dbReference type="Pfam" id="PF03370">
    <property type="entry name" value="CBM_21"/>
    <property type="match status" value="1"/>
</dbReference>
<feature type="region of interest" description="Disordered" evidence="1">
    <location>
        <begin position="420"/>
        <end position="492"/>
    </location>
</feature>
<keyword evidence="2" id="KW-0472">Membrane</keyword>
<keyword evidence="2" id="KW-1133">Transmembrane helix</keyword>
<feature type="region of interest" description="Disordered" evidence="1">
    <location>
        <begin position="940"/>
        <end position="1086"/>
    </location>
</feature>
<feature type="compositionally biased region" description="Acidic residues" evidence="1">
    <location>
        <begin position="1061"/>
        <end position="1083"/>
    </location>
</feature>
<dbReference type="GO" id="GO:0008157">
    <property type="term" value="F:protein phosphatase 1 binding"/>
    <property type="evidence" value="ECO:0007669"/>
    <property type="project" value="TreeGrafter"/>
</dbReference>
<feature type="region of interest" description="Disordered" evidence="1">
    <location>
        <begin position="643"/>
        <end position="691"/>
    </location>
</feature>